<evidence type="ECO:0000256" key="1">
    <source>
        <dbReference type="ARBA" id="ARBA00023015"/>
    </source>
</evidence>
<dbReference type="InterPro" id="IPR018062">
    <property type="entry name" value="HTH_AraC-typ_CS"/>
</dbReference>
<evidence type="ECO:0000256" key="2">
    <source>
        <dbReference type="ARBA" id="ARBA00023125"/>
    </source>
</evidence>
<dbReference type="InterPro" id="IPR053142">
    <property type="entry name" value="PchR_regulatory_protein"/>
</dbReference>
<sequence length="324" mass="34829">MTVTVTSGTFALDVTEEHPAAHGYDLFRRGWERQVGEAYPAPAFTPGSTGEFRISARAVTAYESVIADVRSRSLVGTNTGGLPPGLADKVLMHVVRRDVWSFDRRGEGRVAVPAGHFMLQRSGPPTSETARHTAATILILPSSGLGPLIGDRLITGSAASAEMRLLLGHVHLVEQTAPALTPAGAQAAHHALIELVKGVLGRRADPAEPLLGPTLAQAAKDLADRRLTDPGLSPAALARELNVSVRTLHRAFACTEETVAGYIRGRRLERARLDLLAPTGRRSVSEIAAHWQFADSSHFIRAFKSRYGRTPAEFARHPTSGSRR</sequence>
<dbReference type="SUPFAM" id="SSF46689">
    <property type="entry name" value="Homeodomain-like"/>
    <property type="match status" value="1"/>
</dbReference>
<dbReference type="InterPro" id="IPR018060">
    <property type="entry name" value="HTH_AraC"/>
</dbReference>
<keyword evidence="2" id="KW-0238">DNA-binding</keyword>
<dbReference type="PANTHER" id="PTHR47893:SF1">
    <property type="entry name" value="REGULATORY PROTEIN PCHR"/>
    <property type="match status" value="1"/>
</dbReference>
<accession>F8JM84</accession>
<dbReference type="Proteomes" id="UP000007842">
    <property type="component" value="Plasmid pSCATT"/>
</dbReference>
<name>F8JM84_STREN</name>
<dbReference type="InterPro" id="IPR020449">
    <property type="entry name" value="Tscrpt_reg_AraC-type_HTH"/>
</dbReference>
<proteinExistence type="predicted"/>
<keyword evidence="5" id="KW-0614">Plasmid</keyword>
<gene>
    <name evidence="5" type="ordered locus">SCATT_p14550</name>
</gene>
<dbReference type="KEGG" id="sct:SCAT_p0290"/>
<reference evidence="6" key="1">
    <citation type="submission" date="2011-12" db="EMBL/GenBank/DDBJ databases">
        <title>Complete genome sequence of Streptomyces cattleya strain DSM 46488.</title>
        <authorList>
            <person name="Ou H.-Y."/>
            <person name="Li P."/>
            <person name="Zhao C."/>
            <person name="O'Hagan D."/>
            <person name="Deng Z."/>
        </authorList>
    </citation>
    <scope>NUCLEOTIDE SEQUENCE [LARGE SCALE GENOMIC DNA]</scope>
    <source>
        <strain evidence="6">ATCC 35852 / DSM 46488 / JCM 4925 / NBRC 14057 / NRRL 8057</strain>
        <plasmid evidence="6">Plasmid pSCATT</plasmid>
    </source>
</reference>
<dbReference type="EMBL" id="CP003229">
    <property type="protein sequence ID" value="AEW99648.1"/>
    <property type="molecule type" value="Genomic_DNA"/>
</dbReference>
<dbReference type="KEGG" id="scy:SCATT_p14550"/>
<organism evidence="5 6">
    <name type="scientific">Streptantibioticus cattleyicolor (strain ATCC 35852 / DSM 46488 / JCM 4925 / NBRC 14057 / NRRL 8057)</name>
    <name type="common">Streptomyces cattleya</name>
    <dbReference type="NCBI Taxonomy" id="1003195"/>
    <lineage>
        <taxon>Bacteria</taxon>
        <taxon>Bacillati</taxon>
        <taxon>Actinomycetota</taxon>
        <taxon>Actinomycetes</taxon>
        <taxon>Kitasatosporales</taxon>
        <taxon>Streptomycetaceae</taxon>
        <taxon>Streptantibioticus</taxon>
    </lineage>
</organism>
<evidence type="ECO:0000256" key="3">
    <source>
        <dbReference type="ARBA" id="ARBA00023163"/>
    </source>
</evidence>
<feature type="domain" description="HTH araC/xylS-type" evidence="4">
    <location>
        <begin position="217"/>
        <end position="317"/>
    </location>
</feature>
<evidence type="ECO:0000259" key="4">
    <source>
        <dbReference type="PROSITE" id="PS01124"/>
    </source>
</evidence>
<keyword evidence="6" id="KW-1185">Reference proteome</keyword>
<dbReference type="Gene3D" id="1.10.10.60">
    <property type="entry name" value="Homeodomain-like"/>
    <property type="match status" value="1"/>
</dbReference>
<dbReference type="GO" id="GO:0043565">
    <property type="term" value="F:sequence-specific DNA binding"/>
    <property type="evidence" value="ECO:0007669"/>
    <property type="project" value="InterPro"/>
</dbReference>
<dbReference type="PATRIC" id="fig|1003195.11.peg.273"/>
<keyword evidence="3" id="KW-0804">Transcription</keyword>
<dbReference type="HOGENOM" id="CLU_860296_0_0_11"/>
<dbReference type="PROSITE" id="PS00041">
    <property type="entry name" value="HTH_ARAC_FAMILY_1"/>
    <property type="match status" value="1"/>
</dbReference>
<dbReference type="PROSITE" id="PS01124">
    <property type="entry name" value="HTH_ARAC_FAMILY_2"/>
    <property type="match status" value="1"/>
</dbReference>
<evidence type="ECO:0000313" key="6">
    <source>
        <dbReference type="Proteomes" id="UP000007842"/>
    </source>
</evidence>
<dbReference type="PRINTS" id="PR00032">
    <property type="entry name" value="HTHARAC"/>
</dbReference>
<dbReference type="InterPro" id="IPR009057">
    <property type="entry name" value="Homeodomain-like_sf"/>
</dbReference>
<accession>G8XGJ9</accession>
<geneLocation type="plasmid" evidence="5 6">
    <name>pSCATT</name>
</geneLocation>
<evidence type="ECO:0000313" key="5">
    <source>
        <dbReference type="EMBL" id="AEW99648.1"/>
    </source>
</evidence>
<dbReference type="Pfam" id="PF12833">
    <property type="entry name" value="HTH_18"/>
    <property type="match status" value="1"/>
</dbReference>
<keyword evidence="1" id="KW-0805">Transcription regulation</keyword>
<dbReference type="OrthoDB" id="9799345at2"/>
<dbReference type="SMART" id="SM00342">
    <property type="entry name" value="HTH_ARAC"/>
    <property type="match status" value="1"/>
</dbReference>
<dbReference type="AlphaFoldDB" id="F8JM84"/>
<protein>
    <submittedName>
        <fullName evidence="5">Helix-turn-helix DNA binding protein</fullName>
    </submittedName>
</protein>
<dbReference type="GO" id="GO:0003700">
    <property type="term" value="F:DNA-binding transcription factor activity"/>
    <property type="evidence" value="ECO:0007669"/>
    <property type="project" value="InterPro"/>
</dbReference>
<dbReference type="PANTHER" id="PTHR47893">
    <property type="entry name" value="REGULATORY PROTEIN PCHR"/>
    <property type="match status" value="1"/>
</dbReference>
<dbReference type="RefSeq" id="WP_014150745.1">
    <property type="nucleotide sequence ID" value="NC_016113.1"/>
</dbReference>